<evidence type="ECO:0000256" key="2">
    <source>
        <dbReference type="ARBA" id="ARBA00023134"/>
    </source>
</evidence>
<dbReference type="Gene3D" id="3.40.50.300">
    <property type="entry name" value="P-loop containing nucleotide triphosphate hydrolases"/>
    <property type="match status" value="1"/>
</dbReference>
<gene>
    <name evidence="4" type="ORF">CVLEPA_LOCUS26412</name>
</gene>
<dbReference type="PRINTS" id="PR00328">
    <property type="entry name" value="SAR1GTPBP"/>
</dbReference>
<evidence type="ECO:0000256" key="3">
    <source>
        <dbReference type="RuleBase" id="RU003925"/>
    </source>
</evidence>
<dbReference type="EMBL" id="CAWYQH010000130">
    <property type="protein sequence ID" value="CAK8693086.1"/>
    <property type="molecule type" value="Genomic_DNA"/>
</dbReference>
<dbReference type="PANTHER" id="PTHR11711">
    <property type="entry name" value="ADP RIBOSYLATION FACTOR-RELATED"/>
    <property type="match status" value="1"/>
</dbReference>
<name>A0ABP0GMX8_CLALP</name>
<sequence>MGSRISKLIRPQRMRVLILGPDAAGKTTLLYRLKTGRAVNTIPTIGFNVEEIQIKRTIFTIWDVGGQDKIRQFWKHYFIGVGVLAYVVDSSDHERMIEAKEILTNILLDPLLDDCVILVYANKQDMDGADRADEVARWLGLTDLVQRTWHVQPSCAITGDGLYEGLHWAVREERKLRLRLKEKRKMFRYFIDDPHASTELTF</sequence>
<keyword evidence="1 3" id="KW-0547">Nucleotide-binding</keyword>
<evidence type="ECO:0000256" key="1">
    <source>
        <dbReference type="ARBA" id="ARBA00022741"/>
    </source>
</evidence>
<dbReference type="InterPro" id="IPR005225">
    <property type="entry name" value="Small_GTP-bd"/>
</dbReference>
<dbReference type="InterPro" id="IPR006689">
    <property type="entry name" value="Small_GTPase_ARF/SAR"/>
</dbReference>
<evidence type="ECO:0008006" key="6">
    <source>
        <dbReference type="Google" id="ProtNLM"/>
    </source>
</evidence>
<protein>
    <recommendedName>
        <fullName evidence="6">ADP-ribosylation factor</fullName>
    </recommendedName>
</protein>
<dbReference type="SMART" id="SM00178">
    <property type="entry name" value="SAR"/>
    <property type="match status" value="1"/>
</dbReference>
<accession>A0ABP0GMX8</accession>
<dbReference type="CDD" id="cd00878">
    <property type="entry name" value="Arf_Arl"/>
    <property type="match status" value="1"/>
</dbReference>
<dbReference type="SMART" id="SM00177">
    <property type="entry name" value="ARF"/>
    <property type="match status" value="1"/>
</dbReference>
<dbReference type="PROSITE" id="PS51417">
    <property type="entry name" value="ARF"/>
    <property type="match status" value="1"/>
</dbReference>
<keyword evidence="2 3" id="KW-0342">GTP-binding</keyword>
<evidence type="ECO:0000313" key="4">
    <source>
        <dbReference type="EMBL" id="CAK8693086.1"/>
    </source>
</evidence>
<reference evidence="4 5" key="1">
    <citation type="submission" date="2024-02" db="EMBL/GenBank/DDBJ databases">
        <authorList>
            <person name="Daric V."/>
            <person name="Darras S."/>
        </authorList>
    </citation>
    <scope>NUCLEOTIDE SEQUENCE [LARGE SCALE GENOMIC DNA]</scope>
</reference>
<organism evidence="4 5">
    <name type="scientific">Clavelina lepadiformis</name>
    <name type="common">Light-bulb sea squirt</name>
    <name type="synonym">Ascidia lepadiformis</name>
    <dbReference type="NCBI Taxonomy" id="159417"/>
    <lineage>
        <taxon>Eukaryota</taxon>
        <taxon>Metazoa</taxon>
        <taxon>Chordata</taxon>
        <taxon>Tunicata</taxon>
        <taxon>Ascidiacea</taxon>
        <taxon>Aplousobranchia</taxon>
        <taxon>Clavelinidae</taxon>
        <taxon>Clavelina</taxon>
    </lineage>
</organism>
<dbReference type="InterPro" id="IPR027417">
    <property type="entry name" value="P-loop_NTPase"/>
</dbReference>
<dbReference type="Pfam" id="PF00025">
    <property type="entry name" value="Arf"/>
    <property type="match status" value="1"/>
</dbReference>
<dbReference type="SUPFAM" id="SSF52540">
    <property type="entry name" value="P-loop containing nucleoside triphosphate hydrolases"/>
    <property type="match status" value="1"/>
</dbReference>
<dbReference type="Proteomes" id="UP001642483">
    <property type="component" value="Unassembled WGS sequence"/>
</dbReference>
<keyword evidence="5" id="KW-1185">Reference proteome</keyword>
<proteinExistence type="inferred from homology"/>
<comment type="caution">
    <text evidence="4">The sequence shown here is derived from an EMBL/GenBank/DDBJ whole genome shotgun (WGS) entry which is preliminary data.</text>
</comment>
<dbReference type="InterPro" id="IPR024156">
    <property type="entry name" value="Small_GTPase_ARF"/>
</dbReference>
<comment type="similarity">
    <text evidence="3">Belongs to the small GTPase superfamily. Arf family.</text>
</comment>
<evidence type="ECO:0000313" key="5">
    <source>
        <dbReference type="Proteomes" id="UP001642483"/>
    </source>
</evidence>
<dbReference type="NCBIfam" id="TIGR00231">
    <property type="entry name" value="small_GTP"/>
    <property type="match status" value="1"/>
</dbReference>